<name>A0A8S0QXM1_OLEEU</name>
<dbReference type="Gramene" id="OE9A017243T1">
    <property type="protein sequence ID" value="OE9A017243C1"/>
    <property type="gene ID" value="OE9A017243"/>
</dbReference>
<keyword evidence="5" id="KW-1185">Reference proteome</keyword>
<accession>A0A8S0QXM1</accession>
<dbReference type="InterPro" id="IPR003653">
    <property type="entry name" value="Peptidase_C48_C"/>
</dbReference>
<dbReference type="AlphaFoldDB" id="A0A8S0QXM1"/>
<dbReference type="GO" id="GO:0008234">
    <property type="term" value="F:cysteine-type peptidase activity"/>
    <property type="evidence" value="ECO:0007669"/>
    <property type="project" value="InterPro"/>
</dbReference>
<reference evidence="4 5" key="1">
    <citation type="submission" date="2019-12" db="EMBL/GenBank/DDBJ databases">
        <authorList>
            <person name="Alioto T."/>
            <person name="Alioto T."/>
            <person name="Gomez Garrido J."/>
        </authorList>
    </citation>
    <scope>NUCLEOTIDE SEQUENCE [LARGE SCALE GENOMIC DNA]</scope>
</reference>
<organism evidence="4 5">
    <name type="scientific">Olea europaea subsp. europaea</name>
    <dbReference type="NCBI Taxonomy" id="158383"/>
    <lineage>
        <taxon>Eukaryota</taxon>
        <taxon>Viridiplantae</taxon>
        <taxon>Streptophyta</taxon>
        <taxon>Embryophyta</taxon>
        <taxon>Tracheophyta</taxon>
        <taxon>Spermatophyta</taxon>
        <taxon>Magnoliopsida</taxon>
        <taxon>eudicotyledons</taxon>
        <taxon>Gunneridae</taxon>
        <taxon>Pentapetalae</taxon>
        <taxon>asterids</taxon>
        <taxon>lamiids</taxon>
        <taxon>Lamiales</taxon>
        <taxon>Oleaceae</taxon>
        <taxon>Oleeae</taxon>
        <taxon>Olea</taxon>
    </lineage>
</organism>
<keyword evidence="2" id="KW-0378">Hydrolase</keyword>
<dbReference type="EMBL" id="CACTIH010001991">
    <property type="protein sequence ID" value="CAA2971019.1"/>
    <property type="molecule type" value="Genomic_DNA"/>
</dbReference>
<feature type="domain" description="Ubiquitin-like protease family profile" evidence="3">
    <location>
        <begin position="45"/>
        <end position="144"/>
    </location>
</feature>
<sequence>MKFGEKVVEVTTAIEAETGIEEENVKTIDIYDDVIPNMHVKRQKKPVALLQSPRVNEYDSTSRTKKSIVKDIFTFPDGVSPTMARYIDAFEAQYKKGLIRKNNGDCGMYVKYFINEKLNDMPKTFNISHIRRNLAAQLYAYGKQKQDGDYDVDNEWMSKETD</sequence>
<evidence type="ECO:0000313" key="4">
    <source>
        <dbReference type="EMBL" id="CAA2971019.1"/>
    </source>
</evidence>
<dbReference type="GO" id="GO:0006508">
    <property type="term" value="P:proteolysis"/>
    <property type="evidence" value="ECO:0007669"/>
    <property type="project" value="UniProtKB-KW"/>
</dbReference>
<evidence type="ECO:0000256" key="1">
    <source>
        <dbReference type="ARBA" id="ARBA00022670"/>
    </source>
</evidence>
<evidence type="ECO:0000313" key="5">
    <source>
        <dbReference type="Proteomes" id="UP000594638"/>
    </source>
</evidence>
<evidence type="ECO:0000256" key="2">
    <source>
        <dbReference type="ARBA" id="ARBA00022801"/>
    </source>
</evidence>
<proteinExistence type="predicted"/>
<protein>
    <recommendedName>
        <fullName evidence="3">Ubiquitin-like protease family profile domain-containing protein</fullName>
    </recommendedName>
</protein>
<dbReference type="Pfam" id="PF02902">
    <property type="entry name" value="Peptidase_C48"/>
    <property type="match status" value="1"/>
</dbReference>
<dbReference type="OrthoDB" id="1291327at2759"/>
<dbReference type="Proteomes" id="UP000594638">
    <property type="component" value="Unassembled WGS sequence"/>
</dbReference>
<gene>
    <name evidence="4" type="ORF">OLEA9_A017243</name>
</gene>
<keyword evidence="1" id="KW-0645">Protease</keyword>
<comment type="caution">
    <text evidence="4">The sequence shown here is derived from an EMBL/GenBank/DDBJ whole genome shotgun (WGS) entry which is preliminary data.</text>
</comment>
<evidence type="ECO:0000259" key="3">
    <source>
        <dbReference type="Pfam" id="PF02902"/>
    </source>
</evidence>